<protein>
    <submittedName>
        <fullName evidence="1">Uncharacterized protein</fullName>
    </submittedName>
</protein>
<reference evidence="1" key="1">
    <citation type="journal article" date="2020" name="Nature">
        <title>Giant virus diversity and host interactions through global metagenomics.</title>
        <authorList>
            <person name="Schulz F."/>
            <person name="Roux S."/>
            <person name="Paez-Espino D."/>
            <person name="Jungbluth S."/>
            <person name="Walsh D.A."/>
            <person name="Denef V.J."/>
            <person name="McMahon K.D."/>
            <person name="Konstantinidis K.T."/>
            <person name="Eloe-Fadrosh E.A."/>
            <person name="Kyrpides N.C."/>
            <person name="Woyke T."/>
        </authorList>
    </citation>
    <scope>NUCLEOTIDE SEQUENCE</scope>
    <source>
        <strain evidence="1">GVMAG-S-1021933-23</strain>
    </source>
</reference>
<proteinExistence type="predicted"/>
<dbReference type="EMBL" id="MN740593">
    <property type="protein sequence ID" value="QHS77787.1"/>
    <property type="molecule type" value="Genomic_DNA"/>
</dbReference>
<name>A0A6C0ADG0_9ZZZZ</name>
<accession>A0A6C0ADG0</accession>
<evidence type="ECO:0000313" key="1">
    <source>
        <dbReference type="EMBL" id="QHS77787.1"/>
    </source>
</evidence>
<sequence length="108" mass="12831">MSFVKILNYKLQYDEIYTLPIKYVTDNTNYNNAEYTKINNSGWIIKAFIHIGSSYDFIDKFMAYHETYGTINADSINENVPNIKCESEEAYEHFIRHHKLKVFSFKNI</sequence>
<organism evidence="1">
    <name type="scientific">viral metagenome</name>
    <dbReference type="NCBI Taxonomy" id="1070528"/>
    <lineage>
        <taxon>unclassified sequences</taxon>
        <taxon>metagenomes</taxon>
        <taxon>organismal metagenomes</taxon>
    </lineage>
</organism>
<dbReference type="AlphaFoldDB" id="A0A6C0ADG0"/>